<evidence type="ECO:0000259" key="2">
    <source>
        <dbReference type="PROSITE" id="PS50851"/>
    </source>
</evidence>
<dbReference type="Gene3D" id="2.30.30.40">
    <property type="entry name" value="SH3 Domains"/>
    <property type="match status" value="1"/>
</dbReference>
<dbReference type="Proteomes" id="UP000659388">
    <property type="component" value="Unassembled WGS sequence"/>
</dbReference>
<feature type="domain" description="CheW-like" evidence="2">
    <location>
        <begin position="27"/>
        <end position="172"/>
    </location>
</feature>
<sequence length="182" mass="20528">MQSLQEDKSMKKKAQPKEKEGEQKGRAMQIVVFKQGDEEFAMHIDQIKEVVITPSIARMPQTPDFVLGVANIRGNIIAILDLEKKFGFQKDEQRTLGGKNFTLVIESEEFKMGVLVKEVPNTLTVYESEIEESLNVIHDSSMEQNYIKGIVKKEGRLIIMIDTLKIVTESEMNAVAQAVVSN</sequence>
<proteinExistence type="predicted"/>
<evidence type="ECO:0000256" key="1">
    <source>
        <dbReference type="SAM" id="MobiDB-lite"/>
    </source>
</evidence>
<accession>A0A937JXS2</accession>
<dbReference type="Gene3D" id="2.40.50.180">
    <property type="entry name" value="CheA-289, Domain 4"/>
    <property type="match status" value="1"/>
</dbReference>
<evidence type="ECO:0000313" key="4">
    <source>
        <dbReference type="Proteomes" id="UP000659388"/>
    </source>
</evidence>
<dbReference type="GO" id="GO:0005829">
    <property type="term" value="C:cytosol"/>
    <property type="evidence" value="ECO:0007669"/>
    <property type="project" value="TreeGrafter"/>
</dbReference>
<evidence type="ECO:0000313" key="3">
    <source>
        <dbReference type="EMBL" id="MBL3655748.1"/>
    </source>
</evidence>
<protein>
    <submittedName>
        <fullName evidence="3">Purine-binding chemotaxis protein CheW</fullName>
    </submittedName>
</protein>
<dbReference type="Pfam" id="PF01584">
    <property type="entry name" value="CheW"/>
    <property type="match status" value="1"/>
</dbReference>
<dbReference type="PROSITE" id="PS50851">
    <property type="entry name" value="CHEW"/>
    <property type="match status" value="1"/>
</dbReference>
<dbReference type="PANTHER" id="PTHR22617:SF23">
    <property type="entry name" value="CHEMOTAXIS PROTEIN CHEW"/>
    <property type="match status" value="1"/>
</dbReference>
<comment type="caution">
    <text evidence="3">The sequence shown here is derived from an EMBL/GenBank/DDBJ whole genome shotgun (WGS) entry which is preliminary data.</text>
</comment>
<dbReference type="InterPro" id="IPR002545">
    <property type="entry name" value="CheW-lke_dom"/>
</dbReference>
<dbReference type="InterPro" id="IPR036061">
    <property type="entry name" value="CheW-like_dom_sf"/>
</dbReference>
<feature type="region of interest" description="Disordered" evidence="1">
    <location>
        <begin position="1"/>
        <end position="26"/>
    </location>
</feature>
<feature type="compositionally biased region" description="Basic and acidic residues" evidence="1">
    <location>
        <begin position="1"/>
        <end position="25"/>
    </location>
</feature>
<gene>
    <name evidence="3" type="ORF">JL102_06385</name>
</gene>
<dbReference type="SUPFAM" id="SSF50341">
    <property type="entry name" value="CheW-like"/>
    <property type="match status" value="1"/>
</dbReference>
<dbReference type="GO" id="GO:0006935">
    <property type="term" value="P:chemotaxis"/>
    <property type="evidence" value="ECO:0007669"/>
    <property type="project" value="InterPro"/>
</dbReference>
<keyword evidence="4" id="KW-1185">Reference proteome</keyword>
<dbReference type="GO" id="GO:0007165">
    <property type="term" value="P:signal transduction"/>
    <property type="evidence" value="ECO:0007669"/>
    <property type="project" value="InterPro"/>
</dbReference>
<name>A0A937JXS2_9BACT</name>
<dbReference type="PANTHER" id="PTHR22617">
    <property type="entry name" value="CHEMOTAXIS SENSOR HISTIDINE KINASE-RELATED"/>
    <property type="match status" value="1"/>
</dbReference>
<dbReference type="SMART" id="SM00260">
    <property type="entry name" value="CheW"/>
    <property type="match status" value="1"/>
</dbReference>
<organism evidence="3 4">
    <name type="scientific">Fulvivirga sediminis</name>
    <dbReference type="NCBI Taxonomy" id="2803949"/>
    <lineage>
        <taxon>Bacteria</taxon>
        <taxon>Pseudomonadati</taxon>
        <taxon>Bacteroidota</taxon>
        <taxon>Cytophagia</taxon>
        <taxon>Cytophagales</taxon>
        <taxon>Fulvivirgaceae</taxon>
        <taxon>Fulvivirga</taxon>
    </lineage>
</organism>
<dbReference type="InterPro" id="IPR039315">
    <property type="entry name" value="CheW"/>
</dbReference>
<dbReference type="EMBL" id="JAESIY010000003">
    <property type="protein sequence ID" value="MBL3655748.1"/>
    <property type="molecule type" value="Genomic_DNA"/>
</dbReference>
<dbReference type="RefSeq" id="WP_202243432.1">
    <property type="nucleotide sequence ID" value="NZ_JAESIY010000003.1"/>
</dbReference>
<dbReference type="AlphaFoldDB" id="A0A937JXS2"/>
<reference evidence="3" key="1">
    <citation type="submission" date="2021-01" db="EMBL/GenBank/DDBJ databases">
        <title>Fulvivirga kasyanovii gen. nov., sp nov., a novel member of the phylum Bacteroidetes isolated from seawater in a mussel farm.</title>
        <authorList>
            <person name="Zhao L.-H."/>
            <person name="Wang Z.-J."/>
        </authorList>
    </citation>
    <scope>NUCLEOTIDE SEQUENCE</scope>
    <source>
        <strain evidence="3">2943</strain>
    </source>
</reference>